<keyword evidence="5" id="KW-1185">Reference proteome</keyword>
<evidence type="ECO:0000256" key="2">
    <source>
        <dbReference type="ARBA" id="ARBA00022801"/>
    </source>
</evidence>
<dbReference type="Pfam" id="PF00561">
    <property type="entry name" value="Abhydrolase_1"/>
    <property type="match status" value="1"/>
</dbReference>
<evidence type="ECO:0000313" key="4">
    <source>
        <dbReference type="EMBL" id="ODV80141.1"/>
    </source>
</evidence>
<accession>A0A1E4SKW3</accession>
<dbReference type="InterPro" id="IPR000073">
    <property type="entry name" value="AB_hydrolase_1"/>
</dbReference>
<dbReference type="STRING" id="984487.A0A1E4SKW3"/>
<evidence type="ECO:0000313" key="5">
    <source>
        <dbReference type="Proteomes" id="UP000094285"/>
    </source>
</evidence>
<dbReference type="InterPro" id="IPR051601">
    <property type="entry name" value="Serine_prot/Carboxylest_S33"/>
</dbReference>
<reference evidence="5" key="1">
    <citation type="submission" date="2016-05" db="EMBL/GenBank/DDBJ databases">
        <title>Comparative genomics of biotechnologically important yeasts.</title>
        <authorList>
            <consortium name="DOE Joint Genome Institute"/>
            <person name="Riley R."/>
            <person name="Haridas S."/>
            <person name="Wolfe K.H."/>
            <person name="Lopes M.R."/>
            <person name="Hittinger C.T."/>
            <person name="Goker M."/>
            <person name="Salamov A."/>
            <person name="Wisecaver J."/>
            <person name="Long T.M."/>
            <person name="Aerts A.L."/>
            <person name="Barry K."/>
            <person name="Choi C."/>
            <person name="Clum A."/>
            <person name="Coughlan A.Y."/>
            <person name="Deshpande S."/>
            <person name="Douglass A.P."/>
            <person name="Hanson S.J."/>
            <person name="Klenk H.-P."/>
            <person name="Labutti K."/>
            <person name="Lapidus A."/>
            <person name="Lindquist E."/>
            <person name="Lipzen A."/>
            <person name="Meier-Kolthoff J.P."/>
            <person name="Ohm R.A."/>
            <person name="Otillar R.P."/>
            <person name="Pangilinan J."/>
            <person name="Peng Y."/>
            <person name="Rokas A."/>
            <person name="Rosa C.A."/>
            <person name="Scheuner C."/>
            <person name="Sibirny A.A."/>
            <person name="Slot J.C."/>
            <person name="Stielow J.B."/>
            <person name="Sun H."/>
            <person name="Kurtzman C.P."/>
            <person name="Blackwell M."/>
            <person name="Grigoriev I.V."/>
            <person name="Jeffries T.W."/>
        </authorList>
    </citation>
    <scope>NUCLEOTIDE SEQUENCE [LARGE SCALE GENOMIC DNA]</scope>
    <source>
        <strain evidence="5">NRRL Y-17324</strain>
    </source>
</reference>
<gene>
    <name evidence="4" type="ORF">CANTADRAFT_5809</name>
</gene>
<organism evidence="4 5">
    <name type="scientific">Suhomyces tanzawaensis NRRL Y-17324</name>
    <dbReference type="NCBI Taxonomy" id="984487"/>
    <lineage>
        <taxon>Eukaryota</taxon>
        <taxon>Fungi</taxon>
        <taxon>Dikarya</taxon>
        <taxon>Ascomycota</taxon>
        <taxon>Saccharomycotina</taxon>
        <taxon>Pichiomycetes</taxon>
        <taxon>Debaryomycetaceae</taxon>
        <taxon>Suhomyces</taxon>
    </lineage>
</organism>
<dbReference type="Gene3D" id="3.40.50.1820">
    <property type="entry name" value="alpha/beta hydrolase"/>
    <property type="match status" value="1"/>
</dbReference>
<dbReference type="SUPFAM" id="SSF53474">
    <property type="entry name" value="alpha/beta-Hydrolases"/>
    <property type="match status" value="1"/>
</dbReference>
<proteinExistence type="inferred from homology"/>
<dbReference type="AlphaFoldDB" id="A0A1E4SKW3"/>
<dbReference type="GeneID" id="30984902"/>
<dbReference type="InterPro" id="IPR029058">
    <property type="entry name" value="AB_hydrolase_fold"/>
</dbReference>
<dbReference type="Proteomes" id="UP000094285">
    <property type="component" value="Unassembled WGS sequence"/>
</dbReference>
<feature type="domain" description="AB hydrolase-1" evidence="3">
    <location>
        <begin position="70"/>
        <end position="239"/>
    </location>
</feature>
<evidence type="ECO:0000259" key="3">
    <source>
        <dbReference type="Pfam" id="PF00561"/>
    </source>
</evidence>
<evidence type="ECO:0000256" key="1">
    <source>
        <dbReference type="ARBA" id="ARBA00010088"/>
    </source>
</evidence>
<comment type="similarity">
    <text evidence="1">Belongs to the peptidase S33 family.</text>
</comment>
<dbReference type="InterPro" id="IPR002410">
    <property type="entry name" value="Peptidase_S33"/>
</dbReference>
<keyword evidence="2 4" id="KW-0378">Hydrolase</keyword>
<dbReference type="OrthoDB" id="1898734at2759"/>
<sequence>MSPQYEVFDFLKFKDIVVHRLKFTVPLDYESPQGTKISIAASVVQKFSATLHADKKLNHSTLCIPDDAKLICYIQGGPGFPCAVPTSNSGYTKVLLDKGYSVVYLDQRGTGFSTPLEVGTINKYVAPKENETENELAARQLEFVLHFRADSIVEDLEHIRKDLLGEAKWSLIGQSYGGFTSFTYLSKYAEFVKEVFITGGVPPIGYTSDQVYEVTYDRTRERNEHYYAKYPEDSKKVREILTYLDNHNTRLPNGGNLSVERFQQLGINFGHFGGTDSIHQIVLKFSYELKLLGGPSYHTLKSIQDMSSFDTNIIYAFFLEAIYCDGNDSKTLLTNWSADRLRYAPGNEKFVFKKDAEDDQVYFFGEMIYKSIYDDFTELRPFKALGQLLHSNQKWSKLYDPEVLSKITWEKVPIVAATYVYDQYVDFDVTRQVKKNIFKNNGNLRQFITSEFFHDGVRADPEKVIGKLHDLLDGEAD</sequence>
<dbReference type="RefSeq" id="XP_020065263.1">
    <property type="nucleotide sequence ID" value="XM_020210766.1"/>
</dbReference>
<dbReference type="PANTHER" id="PTHR43248:SF2">
    <property type="entry name" value="PROLYL AMINOPEPTIDASE"/>
    <property type="match status" value="1"/>
</dbReference>
<dbReference type="GO" id="GO:0006508">
    <property type="term" value="P:proteolysis"/>
    <property type="evidence" value="ECO:0007669"/>
    <property type="project" value="InterPro"/>
</dbReference>
<dbReference type="PRINTS" id="PR00793">
    <property type="entry name" value="PROAMNOPTASE"/>
</dbReference>
<name>A0A1E4SKW3_9ASCO</name>
<dbReference type="GO" id="GO:0008233">
    <property type="term" value="F:peptidase activity"/>
    <property type="evidence" value="ECO:0007669"/>
    <property type="project" value="InterPro"/>
</dbReference>
<dbReference type="PANTHER" id="PTHR43248">
    <property type="entry name" value="2-SUCCINYL-6-HYDROXY-2,4-CYCLOHEXADIENE-1-CARBOXYLATE SYNTHASE"/>
    <property type="match status" value="1"/>
</dbReference>
<dbReference type="EMBL" id="KV453911">
    <property type="protein sequence ID" value="ODV80141.1"/>
    <property type="molecule type" value="Genomic_DNA"/>
</dbReference>
<protein>
    <submittedName>
        <fullName evidence="4">Alpha/beta-hydrolase</fullName>
    </submittedName>
</protein>